<gene>
    <name evidence="1" type="ORF">CLF_105822</name>
</gene>
<name>G7YE96_CLOSI</name>
<dbReference type="AlphaFoldDB" id="G7YE96"/>
<organism evidence="1 2">
    <name type="scientific">Clonorchis sinensis</name>
    <name type="common">Chinese liver fluke</name>
    <dbReference type="NCBI Taxonomy" id="79923"/>
    <lineage>
        <taxon>Eukaryota</taxon>
        <taxon>Metazoa</taxon>
        <taxon>Spiralia</taxon>
        <taxon>Lophotrochozoa</taxon>
        <taxon>Platyhelminthes</taxon>
        <taxon>Trematoda</taxon>
        <taxon>Digenea</taxon>
        <taxon>Opisthorchiida</taxon>
        <taxon>Opisthorchiata</taxon>
        <taxon>Opisthorchiidae</taxon>
        <taxon>Clonorchis</taxon>
    </lineage>
</organism>
<sequence>MAIIRKRPESIAKTRSVLKMASIASSTVVIPCDGDAEQQDRTAASSVNKTAHLTFPNIVIRLVYVLLRTCKIWGLKYYLS</sequence>
<reference evidence="1" key="1">
    <citation type="journal article" date="2011" name="Genome Biol.">
        <title>The draft genome of the carcinogenic human liver fluke Clonorchis sinensis.</title>
        <authorList>
            <person name="Wang X."/>
            <person name="Chen W."/>
            <person name="Huang Y."/>
            <person name="Sun J."/>
            <person name="Men J."/>
            <person name="Liu H."/>
            <person name="Luo F."/>
            <person name="Guo L."/>
            <person name="Lv X."/>
            <person name="Deng C."/>
            <person name="Zhou C."/>
            <person name="Fan Y."/>
            <person name="Li X."/>
            <person name="Huang L."/>
            <person name="Hu Y."/>
            <person name="Liang C."/>
            <person name="Hu X."/>
            <person name="Xu J."/>
            <person name="Yu X."/>
        </authorList>
    </citation>
    <scope>NUCLEOTIDE SEQUENCE [LARGE SCALE GENOMIC DNA]</scope>
    <source>
        <strain evidence="1">Henan</strain>
    </source>
</reference>
<keyword evidence="2" id="KW-1185">Reference proteome</keyword>
<reference key="2">
    <citation type="submission" date="2011-10" db="EMBL/GenBank/DDBJ databases">
        <title>The genome and transcriptome sequence of Clonorchis sinensis provide insights into the carcinogenic liver fluke.</title>
        <authorList>
            <person name="Wang X."/>
            <person name="Huang Y."/>
            <person name="Chen W."/>
            <person name="Liu H."/>
            <person name="Guo L."/>
            <person name="Chen Y."/>
            <person name="Luo F."/>
            <person name="Zhou W."/>
            <person name="Sun J."/>
            <person name="Mao Q."/>
            <person name="Liang P."/>
            <person name="Zhou C."/>
            <person name="Tian Y."/>
            <person name="Men J."/>
            <person name="Lv X."/>
            <person name="Huang L."/>
            <person name="Zhou J."/>
            <person name="Hu Y."/>
            <person name="Li R."/>
            <person name="Zhang F."/>
            <person name="Lei H."/>
            <person name="Li X."/>
            <person name="Hu X."/>
            <person name="Liang C."/>
            <person name="Xu J."/>
            <person name="Wu Z."/>
            <person name="Yu X."/>
        </authorList>
    </citation>
    <scope>NUCLEOTIDE SEQUENCE</scope>
    <source>
        <strain>Henan</strain>
    </source>
</reference>
<dbReference type="Proteomes" id="UP000008909">
    <property type="component" value="Unassembled WGS sequence"/>
</dbReference>
<proteinExistence type="predicted"/>
<evidence type="ECO:0000313" key="2">
    <source>
        <dbReference type="Proteomes" id="UP000008909"/>
    </source>
</evidence>
<protein>
    <submittedName>
        <fullName evidence="1">Uncharacterized protein</fullName>
    </submittedName>
</protein>
<accession>G7YE96</accession>
<evidence type="ECO:0000313" key="1">
    <source>
        <dbReference type="EMBL" id="GAA51279.1"/>
    </source>
</evidence>
<feature type="non-terminal residue" evidence="1">
    <location>
        <position position="80"/>
    </location>
</feature>
<dbReference type="EMBL" id="DF143133">
    <property type="protein sequence ID" value="GAA51279.1"/>
    <property type="molecule type" value="Genomic_DNA"/>
</dbReference>